<evidence type="ECO:0000313" key="2">
    <source>
        <dbReference type="Proteomes" id="UP000076871"/>
    </source>
</evidence>
<dbReference type="Proteomes" id="UP000076871">
    <property type="component" value="Unassembled WGS sequence"/>
</dbReference>
<sequence length="83" mass="9106">MAAAGATAENEIAERFQVVLTREPARREEHEMSAPCKMMADPHRLATSRLVKCSLGHSFNAPIASRPIRCATVVAERSVHVHV</sequence>
<protein>
    <submittedName>
        <fullName evidence="1">Uncharacterized protein</fullName>
    </submittedName>
</protein>
<name>A0A165D2D8_9APHY</name>
<organism evidence="1 2">
    <name type="scientific">Laetiporus sulphureus 93-53</name>
    <dbReference type="NCBI Taxonomy" id="1314785"/>
    <lineage>
        <taxon>Eukaryota</taxon>
        <taxon>Fungi</taxon>
        <taxon>Dikarya</taxon>
        <taxon>Basidiomycota</taxon>
        <taxon>Agaricomycotina</taxon>
        <taxon>Agaricomycetes</taxon>
        <taxon>Polyporales</taxon>
        <taxon>Laetiporus</taxon>
    </lineage>
</organism>
<keyword evidence="2" id="KW-1185">Reference proteome</keyword>
<dbReference type="InParanoid" id="A0A165D2D8"/>
<dbReference type="GeneID" id="63826478"/>
<reference evidence="1 2" key="1">
    <citation type="journal article" date="2016" name="Mol. Biol. Evol.">
        <title>Comparative Genomics of Early-Diverging Mushroom-Forming Fungi Provides Insights into the Origins of Lignocellulose Decay Capabilities.</title>
        <authorList>
            <person name="Nagy L.G."/>
            <person name="Riley R."/>
            <person name="Tritt A."/>
            <person name="Adam C."/>
            <person name="Daum C."/>
            <person name="Floudas D."/>
            <person name="Sun H."/>
            <person name="Yadav J.S."/>
            <person name="Pangilinan J."/>
            <person name="Larsson K.H."/>
            <person name="Matsuura K."/>
            <person name="Barry K."/>
            <person name="Labutti K."/>
            <person name="Kuo R."/>
            <person name="Ohm R.A."/>
            <person name="Bhattacharya S.S."/>
            <person name="Shirouzu T."/>
            <person name="Yoshinaga Y."/>
            <person name="Martin F.M."/>
            <person name="Grigoriev I.V."/>
            <person name="Hibbett D.S."/>
        </authorList>
    </citation>
    <scope>NUCLEOTIDE SEQUENCE [LARGE SCALE GENOMIC DNA]</scope>
    <source>
        <strain evidence="1 2">93-53</strain>
    </source>
</reference>
<dbReference type="AlphaFoldDB" id="A0A165D2D8"/>
<dbReference type="RefSeq" id="XP_040761756.1">
    <property type="nucleotide sequence ID" value="XM_040909449.1"/>
</dbReference>
<gene>
    <name evidence="1" type="ORF">LAESUDRAFT_728496</name>
</gene>
<proteinExistence type="predicted"/>
<dbReference type="EMBL" id="KV427639">
    <property type="protein sequence ID" value="KZT04016.1"/>
    <property type="molecule type" value="Genomic_DNA"/>
</dbReference>
<accession>A0A165D2D8</accession>
<evidence type="ECO:0000313" key="1">
    <source>
        <dbReference type="EMBL" id="KZT04016.1"/>
    </source>
</evidence>